<dbReference type="RefSeq" id="WP_162422077.1">
    <property type="nucleotide sequence ID" value="NZ_WVIE01000004.1"/>
</dbReference>
<dbReference type="AlphaFoldDB" id="A0A8J7Z1Q8"/>
<evidence type="ECO:0000313" key="2">
    <source>
        <dbReference type="EMBL" id="NDJ16561.1"/>
    </source>
</evidence>
<evidence type="ECO:0000256" key="1">
    <source>
        <dbReference type="SAM" id="SignalP"/>
    </source>
</evidence>
<comment type="caution">
    <text evidence="2">The sequence shown here is derived from an EMBL/GenBank/DDBJ whole genome shotgun (WGS) entry which is preliminary data.</text>
</comment>
<dbReference type="EMBL" id="WVIE01000004">
    <property type="protein sequence ID" value="NDJ16561.1"/>
    <property type="molecule type" value="Genomic_DNA"/>
</dbReference>
<protein>
    <submittedName>
        <fullName evidence="2">Uncharacterized protein</fullName>
    </submittedName>
</protein>
<name>A0A8J7Z1Q8_9CYAN</name>
<evidence type="ECO:0000313" key="3">
    <source>
        <dbReference type="Proteomes" id="UP000646053"/>
    </source>
</evidence>
<organism evidence="2 3">
    <name type="scientific">Myxacorys almedinensis A</name>
    <dbReference type="NCBI Taxonomy" id="2690445"/>
    <lineage>
        <taxon>Bacteria</taxon>
        <taxon>Bacillati</taxon>
        <taxon>Cyanobacteriota</taxon>
        <taxon>Cyanophyceae</taxon>
        <taxon>Leptolyngbyales</taxon>
        <taxon>Leptolyngbyaceae</taxon>
        <taxon>Myxacorys</taxon>
        <taxon>Myxacorys almedinensis</taxon>
    </lineage>
</organism>
<reference evidence="2" key="1">
    <citation type="submission" date="2019-12" db="EMBL/GenBank/DDBJ databases">
        <title>High-Quality draft genome sequences of three cyanobacteria isolated from the limestone walls of the Old Cathedral of Coimbra.</title>
        <authorList>
            <person name="Tiago I."/>
            <person name="Soares F."/>
            <person name="Portugal A."/>
        </authorList>
    </citation>
    <scope>NUCLEOTIDE SEQUENCE</scope>
    <source>
        <strain evidence="2">A</strain>
    </source>
</reference>
<feature type="signal peptide" evidence="1">
    <location>
        <begin position="1"/>
        <end position="20"/>
    </location>
</feature>
<feature type="chain" id="PRO_5035166209" evidence="1">
    <location>
        <begin position="21"/>
        <end position="219"/>
    </location>
</feature>
<gene>
    <name evidence="2" type="ORF">GS601_04510</name>
</gene>
<dbReference type="Proteomes" id="UP000646053">
    <property type="component" value="Unassembled WGS sequence"/>
</dbReference>
<keyword evidence="3" id="KW-1185">Reference proteome</keyword>
<proteinExistence type="predicted"/>
<keyword evidence="1" id="KW-0732">Signal</keyword>
<sequence>MKRLLAAWVGVLVFTSPVLGEEASSIDLDPSVLQTSPVLQRWLKDVPNVADDIQNDPSFRTRLRLGYLRFSPDANPGLAVGIEDLRIGQTRLTLSGNYQTTFKGQSAIDTHLTYYLRPLGSYVNVAPMVGYRHLETDRYSTSGATLGVRVLFVLSRGGGADVALSQSWVAPGSDSEIGLSRLSFGYAVTHHLRLSTDFQRQNSRQGRDDRIGIGLEWLP</sequence>
<accession>A0A8J7Z1Q8</accession>